<dbReference type="EMBL" id="KQ979787">
    <property type="protein sequence ID" value="KYN19112.1"/>
    <property type="molecule type" value="Genomic_DNA"/>
</dbReference>
<evidence type="ECO:0000313" key="2">
    <source>
        <dbReference type="EMBL" id="KYN19112.1"/>
    </source>
</evidence>
<reference evidence="2 3" key="1">
    <citation type="submission" date="2015-09" db="EMBL/GenBank/DDBJ databases">
        <title>Trachymyrmex cornetzi WGS genome.</title>
        <authorList>
            <person name="Nygaard S."/>
            <person name="Hu H."/>
            <person name="Boomsma J."/>
            <person name="Zhang G."/>
        </authorList>
    </citation>
    <scope>NUCLEOTIDE SEQUENCE [LARGE SCALE GENOMIC DNA]</scope>
    <source>
        <strain evidence="2">Tcor2-1</strain>
        <tissue evidence="2">Whole body</tissue>
    </source>
</reference>
<feature type="coiled-coil region" evidence="1">
    <location>
        <begin position="52"/>
        <end position="79"/>
    </location>
</feature>
<evidence type="ECO:0000313" key="3">
    <source>
        <dbReference type="Proteomes" id="UP000078492"/>
    </source>
</evidence>
<dbReference type="Proteomes" id="UP000078492">
    <property type="component" value="Unassembled WGS sequence"/>
</dbReference>
<keyword evidence="1" id="KW-0175">Coiled coil</keyword>
<evidence type="ECO:0000256" key="1">
    <source>
        <dbReference type="SAM" id="Coils"/>
    </source>
</evidence>
<keyword evidence="3" id="KW-1185">Reference proteome</keyword>
<accession>A0A151J6U3</accession>
<dbReference type="AlphaFoldDB" id="A0A151J6U3"/>
<gene>
    <name evidence="2" type="ORF">ALC57_08556</name>
</gene>
<name>A0A151J6U3_9HYME</name>
<proteinExistence type="predicted"/>
<organism evidence="2 3">
    <name type="scientific">Trachymyrmex cornetzi</name>
    <dbReference type="NCBI Taxonomy" id="471704"/>
    <lineage>
        <taxon>Eukaryota</taxon>
        <taxon>Metazoa</taxon>
        <taxon>Ecdysozoa</taxon>
        <taxon>Arthropoda</taxon>
        <taxon>Hexapoda</taxon>
        <taxon>Insecta</taxon>
        <taxon>Pterygota</taxon>
        <taxon>Neoptera</taxon>
        <taxon>Endopterygota</taxon>
        <taxon>Hymenoptera</taxon>
        <taxon>Apocrita</taxon>
        <taxon>Aculeata</taxon>
        <taxon>Formicoidea</taxon>
        <taxon>Formicidae</taxon>
        <taxon>Myrmicinae</taxon>
        <taxon>Trachymyrmex</taxon>
    </lineage>
</organism>
<protein>
    <submittedName>
        <fullName evidence="2">Uncharacterized protein</fullName>
    </submittedName>
</protein>
<sequence length="159" mass="18595">MRKRIEMLEEKWERGVMGREGGRKIEAIEERVKILEERGGDTGLGRIEGGDERGEEERVRAMEEKEEELESEIEGLIKKIGAEIKIEAIRKVGKGKEGGREIELVQLESEEDKKRIMERKKGLKGEKIWIMYDLTWKERRVMEKIRDMAKQEEGKGARI</sequence>